<evidence type="ECO:0000313" key="2">
    <source>
        <dbReference type="EMBL" id="SPH24486.1"/>
    </source>
</evidence>
<dbReference type="AlphaFoldDB" id="A0A2R8BM33"/>
<name>A0A2R8BM33_9RHOB</name>
<evidence type="ECO:0000313" key="3">
    <source>
        <dbReference type="Proteomes" id="UP000244924"/>
    </source>
</evidence>
<accession>A0A2R8BM33</accession>
<dbReference type="SUPFAM" id="SSF54593">
    <property type="entry name" value="Glyoxalase/Bleomycin resistance protein/Dihydroxybiphenyl dioxygenase"/>
    <property type="match status" value="1"/>
</dbReference>
<sequence>MINGAHVVVYSADAGADRAFLREVMGLSSVDAGDGWLIFALPPAEVAVHPAETGGSHELFLMCDDIDGLRTDLLAKYIEIGDVSDEGWGRLAVMVLPGGGKLGIYEPRHARP</sequence>
<evidence type="ECO:0000259" key="1">
    <source>
        <dbReference type="PROSITE" id="PS51819"/>
    </source>
</evidence>
<feature type="domain" description="VOC" evidence="1">
    <location>
        <begin position="3"/>
        <end position="107"/>
    </location>
</feature>
<dbReference type="PROSITE" id="PS51819">
    <property type="entry name" value="VOC"/>
    <property type="match status" value="1"/>
</dbReference>
<dbReference type="OrthoDB" id="4725692at2"/>
<protein>
    <recommendedName>
        <fullName evidence="1">VOC domain-containing protein</fullName>
    </recommendedName>
</protein>
<dbReference type="RefSeq" id="WP_108854480.1">
    <property type="nucleotide sequence ID" value="NZ_OMOQ01000003.1"/>
</dbReference>
<dbReference type="Gene3D" id="3.10.180.10">
    <property type="entry name" value="2,3-Dihydroxybiphenyl 1,2-Dioxygenase, domain 1"/>
    <property type="match status" value="1"/>
</dbReference>
<keyword evidence="3" id="KW-1185">Reference proteome</keyword>
<dbReference type="Proteomes" id="UP000244924">
    <property type="component" value="Unassembled WGS sequence"/>
</dbReference>
<proteinExistence type="predicted"/>
<organism evidence="2 3">
    <name type="scientific">Albidovulum aquaemixtae</name>
    <dbReference type="NCBI Taxonomy" id="1542388"/>
    <lineage>
        <taxon>Bacteria</taxon>
        <taxon>Pseudomonadati</taxon>
        <taxon>Pseudomonadota</taxon>
        <taxon>Alphaproteobacteria</taxon>
        <taxon>Rhodobacterales</taxon>
        <taxon>Paracoccaceae</taxon>
        <taxon>Albidovulum</taxon>
    </lineage>
</organism>
<reference evidence="2 3" key="1">
    <citation type="submission" date="2018-03" db="EMBL/GenBank/DDBJ databases">
        <authorList>
            <person name="Keele B.F."/>
        </authorList>
    </citation>
    <scope>NUCLEOTIDE SEQUENCE [LARGE SCALE GENOMIC DNA]</scope>
    <source>
        <strain evidence="2 3">CECT 8626</strain>
    </source>
</reference>
<gene>
    <name evidence="2" type="ORF">DEA8626_03538</name>
</gene>
<dbReference type="InterPro" id="IPR037523">
    <property type="entry name" value="VOC_core"/>
</dbReference>
<dbReference type="InterPro" id="IPR029068">
    <property type="entry name" value="Glyas_Bleomycin-R_OHBP_Dase"/>
</dbReference>
<dbReference type="EMBL" id="OMOQ01000003">
    <property type="protein sequence ID" value="SPH24486.1"/>
    <property type="molecule type" value="Genomic_DNA"/>
</dbReference>